<accession>A0ABP3IEA0</accession>
<comment type="subcellular location">
    <subcellularLocation>
        <location evidence="1">Membrane</location>
        <topology evidence="1">Multi-pass membrane protein</topology>
    </subcellularLocation>
</comment>
<evidence type="ECO:0000259" key="7">
    <source>
        <dbReference type="Pfam" id="PF01694"/>
    </source>
</evidence>
<feature type="transmembrane region" description="Helical" evidence="6">
    <location>
        <begin position="204"/>
        <end position="223"/>
    </location>
</feature>
<evidence type="ECO:0000313" key="8">
    <source>
        <dbReference type="EMBL" id="GAA0399401.1"/>
    </source>
</evidence>
<dbReference type="Pfam" id="PF01694">
    <property type="entry name" value="Rhomboid"/>
    <property type="match status" value="1"/>
</dbReference>
<keyword evidence="9" id="KW-1185">Reference proteome</keyword>
<protein>
    <recommendedName>
        <fullName evidence="7">Peptidase S54 rhomboid domain-containing protein</fullName>
    </recommendedName>
</protein>
<organism evidence="8 9">
    <name type="scientific">Brevundimonas terrae</name>
    <dbReference type="NCBI Taxonomy" id="363631"/>
    <lineage>
        <taxon>Bacteria</taxon>
        <taxon>Pseudomonadati</taxon>
        <taxon>Pseudomonadota</taxon>
        <taxon>Alphaproteobacteria</taxon>
        <taxon>Caulobacterales</taxon>
        <taxon>Caulobacteraceae</taxon>
        <taxon>Brevundimonas</taxon>
    </lineage>
</organism>
<feature type="compositionally biased region" description="Basic and acidic residues" evidence="5">
    <location>
        <begin position="1"/>
        <end position="14"/>
    </location>
</feature>
<evidence type="ECO:0000256" key="1">
    <source>
        <dbReference type="ARBA" id="ARBA00004141"/>
    </source>
</evidence>
<proteinExistence type="predicted"/>
<dbReference type="InterPro" id="IPR022764">
    <property type="entry name" value="Peptidase_S54_rhomboid_dom"/>
</dbReference>
<evidence type="ECO:0000256" key="3">
    <source>
        <dbReference type="ARBA" id="ARBA00022989"/>
    </source>
</evidence>
<keyword evidence="4 6" id="KW-0472">Membrane</keyword>
<evidence type="ECO:0000256" key="4">
    <source>
        <dbReference type="ARBA" id="ARBA00023136"/>
    </source>
</evidence>
<feature type="transmembrane region" description="Helical" evidence="6">
    <location>
        <begin position="28"/>
        <end position="48"/>
    </location>
</feature>
<dbReference type="SUPFAM" id="SSF144091">
    <property type="entry name" value="Rhomboid-like"/>
    <property type="match status" value="1"/>
</dbReference>
<dbReference type="Gene3D" id="1.20.1540.10">
    <property type="entry name" value="Rhomboid-like"/>
    <property type="match status" value="1"/>
</dbReference>
<feature type="transmembrane region" description="Helical" evidence="6">
    <location>
        <begin position="114"/>
        <end position="134"/>
    </location>
</feature>
<evidence type="ECO:0000313" key="9">
    <source>
        <dbReference type="Proteomes" id="UP001500791"/>
    </source>
</evidence>
<keyword evidence="2 6" id="KW-0812">Transmembrane</keyword>
<dbReference type="PANTHER" id="PTHR43066:SF11">
    <property type="entry name" value="PEPTIDASE S54 RHOMBOID DOMAIN-CONTAINING PROTEIN"/>
    <property type="match status" value="1"/>
</dbReference>
<feature type="domain" description="Peptidase S54 rhomboid" evidence="7">
    <location>
        <begin position="73"/>
        <end position="220"/>
    </location>
</feature>
<reference evidence="9" key="1">
    <citation type="journal article" date="2019" name="Int. J. Syst. Evol. Microbiol.">
        <title>The Global Catalogue of Microorganisms (GCM) 10K type strain sequencing project: providing services to taxonomists for standard genome sequencing and annotation.</title>
        <authorList>
            <consortium name="The Broad Institute Genomics Platform"/>
            <consortium name="The Broad Institute Genome Sequencing Center for Infectious Disease"/>
            <person name="Wu L."/>
            <person name="Ma J."/>
        </authorList>
    </citation>
    <scope>NUCLEOTIDE SEQUENCE [LARGE SCALE GENOMIC DNA]</scope>
    <source>
        <strain evidence="9">JCM 13476</strain>
    </source>
</reference>
<comment type="caution">
    <text evidence="8">The sequence shown here is derived from an EMBL/GenBank/DDBJ whole genome shotgun (WGS) entry which is preliminary data.</text>
</comment>
<feature type="transmembrane region" description="Helical" evidence="6">
    <location>
        <begin position="60"/>
        <end position="78"/>
    </location>
</feature>
<keyword evidence="3 6" id="KW-1133">Transmembrane helix</keyword>
<feature type="transmembrane region" description="Helical" evidence="6">
    <location>
        <begin position="140"/>
        <end position="159"/>
    </location>
</feature>
<evidence type="ECO:0000256" key="6">
    <source>
        <dbReference type="SAM" id="Phobius"/>
    </source>
</evidence>
<dbReference type="InterPro" id="IPR035952">
    <property type="entry name" value="Rhomboid-like_sf"/>
</dbReference>
<dbReference type="EMBL" id="BAAAEJ010000010">
    <property type="protein sequence ID" value="GAA0399401.1"/>
    <property type="molecule type" value="Genomic_DNA"/>
</dbReference>
<sequence length="233" mass="24454">MQMHPEDNRSEPRPVEPAPPKSSGSEPIFKIPFVPLVVAVGLVGLFMAQSSLGQGGMEMGLRPVDLSAGYVGGLFTHMLVHGSWAHVIMNAVALLAFGTPVARDFDKGMGPIGWLLFFIVCGVLGGLGYALVHWGSYTPMVGASGAVFGMIGASLRLMAGPGLLIPLFHPVVLRGAAAWMAVNLVTGLLGSLLTGGEAGIAWEAHAFGFLAGIILIAPFHQFFSRKIHRMPGS</sequence>
<evidence type="ECO:0000256" key="5">
    <source>
        <dbReference type="SAM" id="MobiDB-lite"/>
    </source>
</evidence>
<evidence type="ECO:0000256" key="2">
    <source>
        <dbReference type="ARBA" id="ARBA00022692"/>
    </source>
</evidence>
<feature type="region of interest" description="Disordered" evidence="5">
    <location>
        <begin position="1"/>
        <end position="23"/>
    </location>
</feature>
<name>A0ABP3IEA0_9CAUL</name>
<feature type="transmembrane region" description="Helical" evidence="6">
    <location>
        <begin position="171"/>
        <end position="192"/>
    </location>
</feature>
<gene>
    <name evidence="8" type="ORF">GCM10009093_27390</name>
</gene>
<dbReference type="PANTHER" id="PTHR43066">
    <property type="entry name" value="RHOMBOID-RELATED PROTEIN"/>
    <property type="match status" value="1"/>
</dbReference>
<dbReference type="Proteomes" id="UP001500791">
    <property type="component" value="Unassembled WGS sequence"/>
</dbReference>